<feature type="compositionally biased region" description="Low complexity" evidence="1">
    <location>
        <begin position="311"/>
        <end position="325"/>
    </location>
</feature>
<feature type="compositionally biased region" description="Basic and acidic residues" evidence="1">
    <location>
        <begin position="31"/>
        <end position="47"/>
    </location>
</feature>
<feature type="non-terminal residue" evidence="2">
    <location>
        <position position="1"/>
    </location>
</feature>
<feature type="compositionally biased region" description="Polar residues" evidence="1">
    <location>
        <begin position="294"/>
        <end position="305"/>
    </location>
</feature>
<evidence type="ECO:0000313" key="2">
    <source>
        <dbReference type="EMBL" id="KAJ3838193.1"/>
    </source>
</evidence>
<proteinExistence type="predicted"/>
<feature type="region of interest" description="Disordered" evidence="1">
    <location>
        <begin position="1"/>
        <end position="53"/>
    </location>
</feature>
<organism evidence="2 3">
    <name type="scientific">Lentinula raphanica</name>
    <dbReference type="NCBI Taxonomy" id="153919"/>
    <lineage>
        <taxon>Eukaryota</taxon>
        <taxon>Fungi</taxon>
        <taxon>Dikarya</taxon>
        <taxon>Basidiomycota</taxon>
        <taxon>Agaricomycotina</taxon>
        <taxon>Agaricomycetes</taxon>
        <taxon>Agaricomycetidae</taxon>
        <taxon>Agaricales</taxon>
        <taxon>Marasmiineae</taxon>
        <taxon>Omphalotaceae</taxon>
        <taxon>Lentinula</taxon>
    </lineage>
</organism>
<feature type="compositionally biased region" description="Polar residues" evidence="1">
    <location>
        <begin position="7"/>
        <end position="17"/>
    </location>
</feature>
<accession>A0AA38P8A1</accession>
<feature type="region of interest" description="Disordered" evidence="1">
    <location>
        <begin position="225"/>
        <end position="348"/>
    </location>
</feature>
<feature type="region of interest" description="Disordered" evidence="1">
    <location>
        <begin position="74"/>
        <end position="99"/>
    </location>
</feature>
<comment type="caution">
    <text evidence="2">The sequence shown here is derived from an EMBL/GenBank/DDBJ whole genome shotgun (WGS) entry which is preliminary data.</text>
</comment>
<protein>
    <submittedName>
        <fullName evidence="2">Uncharacterized protein</fullName>
    </submittedName>
</protein>
<dbReference type="Proteomes" id="UP001163846">
    <property type="component" value="Unassembled WGS sequence"/>
</dbReference>
<reference evidence="2" key="1">
    <citation type="submission" date="2022-08" db="EMBL/GenBank/DDBJ databases">
        <authorList>
            <consortium name="DOE Joint Genome Institute"/>
            <person name="Min B."/>
            <person name="Riley R."/>
            <person name="Sierra-Patev S."/>
            <person name="Naranjo-Ortiz M."/>
            <person name="Looney B."/>
            <person name="Konkel Z."/>
            <person name="Slot J.C."/>
            <person name="Sakamoto Y."/>
            <person name="Steenwyk J.L."/>
            <person name="Rokas A."/>
            <person name="Carro J."/>
            <person name="Camarero S."/>
            <person name="Ferreira P."/>
            <person name="Molpeceres G."/>
            <person name="Ruiz-Duenas F.J."/>
            <person name="Serrano A."/>
            <person name="Henrissat B."/>
            <person name="Drula E."/>
            <person name="Hughes K.W."/>
            <person name="Mata J.L."/>
            <person name="Ishikawa N.K."/>
            <person name="Vargas-Isla R."/>
            <person name="Ushijima S."/>
            <person name="Smith C.A."/>
            <person name="Ahrendt S."/>
            <person name="Andreopoulos W."/>
            <person name="He G."/>
            <person name="Labutti K."/>
            <person name="Lipzen A."/>
            <person name="Ng V."/>
            <person name="Sandor L."/>
            <person name="Barry K."/>
            <person name="Martinez A.T."/>
            <person name="Xiao Y."/>
            <person name="Gibbons J.G."/>
            <person name="Terashima K."/>
            <person name="Hibbett D.S."/>
            <person name="Grigoriev I.V."/>
        </authorList>
    </citation>
    <scope>NUCLEOTIDE SEQUENCE</scope>
    <source>
        <strain evidence="2">TFB9207</strain>
    </source>
</reference>
<sequence length="592" mass="65114">MEAPGESQPSTLQQLEQSAAVVAARSSTTRPLKEEKTEPYYPDDSRKAPGPSLGELAQFGVKVRDFAYESKLPPVRPYVRPKSPPPQLPFPQQRQPTPPSHRLWLAKLAAVRGGGGLGGDIGDEGLFGITTPDVGSSMSLSGLTRQRVVQGFDELEQSQQSNYSSSSHSHSLPPLEYITSQESEPYIDTPVVTPNGSLQWKDINRIPINQLDDAARISAIDVAEPKPLPGRSLSSKSNLLASPEPPAAELTLPSLHSPIPTTRTASEAADSDSSRPAKRRRVTPPESPSPAQRRATSSKSASPSRNQDDNSPSTSALPLQLSPSSMPQPPISSHTLYGPHSIRTRSQHPSASFTYNLNSLTKRLVRESFPDLYRTLNEWIALDHTDNHLSSFQPHFATYHNLPVTALHGRSKRHHRSLAWTMLHNAIVGPVSTDHPYFKAFVKGFLLPCKPIGLDLSKRFVWSTPIEPDRTCVATRTALRDAYETIPGWSGFGFPDIFRAFLEGSGIPCPELMSEIEGSFDDAVTLEGASETGYRMRMFCWASTGVPHILNDGMSIEVILVDDTDSMYFSTESHRENERMRLLNHGTISFKT</sequence>
<name>A0AA38P8A1_9AGAR</name>
<dbReference type="EMBL" id="MU806196">
    <property type="protein sequence ID" value="KAJ3838193.1"/>
    <property type="molecule type" value="Genomic_DNA"/>
</dbReference>
<keyword evidence="3" id="KW-1185">Reference proteome</keyword>
<gene>
    <name evidence="2" type="ORF">F5878DRAFT_710299</name>
</gene>
<evidence type="ECO:0000313" key="3">
    <source>
        <dbReference type="Proteomes" id="UP001163846"/>
    </source>
</evidence>
<evidence type="ECO:0000256" key="1">
    <source>
        <dbReference type="SAM" id="MobiDB-lite"/>
    </source>
</evidence>
<dbReference type="AlphaFoldDB" id="A0AA38P8A1"/>
<feature type="compositionally biased region" description="Low complexity" evidence="1">
    <location>
        <begin position="18"/>
        <end position="30"/>
    </location>
</feature>